<gene>
    <name evidence="1" type="ORF">ABC969_13735</name>
</gene>
<protein>
    <submittedName>
        <fullName evidence="1">Uncharacterized protein</fullName>
    </submittedName>
</protein>
<accession>A0ABU9XVA2</accession>
<dbReference type="EMBL" id="JBDIMF010000006">
    <property type="protein sequence ID" value="MEN2787476.1"/>
    <property type="molecule type" value="Genomic_DNA"/>
</dbReference>
<evidence type="ECO:0000313" key="1">
    <source>
        <dbReference type="EMBL" id="MEN2787476.1"/>
    </source>
</evidence>
<keyword evidence="2" id="KW-1185">Reference proteome</keyword>
<reference evidence="1 2" key="1">
    <citation type="submission" date="2024-05" db="EMBL/GenBank/DDBJ databases">
        <authorList>
            <person name="Liu Q."/>
            <person name="Xin Y.-H."/>
        </authorList>
    </citation>
    <scope>NUCLEOTIDE SEQUENCE [LARGE SCALE GENOMIC DNA]</scope>
    <source>
        <strain evidence="1 2">CGMCC 1.15349</strain>
    </source>
</reference>
<name>A0ABU9XVA2_9SPHN</name>
<comment type="caution">
    <text evidence="1">The sequence shown here is derived from an EMBL/GenBank/DDBJ whole genome shotgun (WGS) entry which is preliminary data.</text>
</comment>
<dbReference type="Proteomes" id="UP001404104">
    <property type="component" value="Unassembled WGS sequence"/>
</dbReference>
<dbReference type="RefSeq" id="WP_345865654.1">
    <property type="nucleotide sequence ID" value="NZ_JBDIMF010000006.1"/>
</dbReference>
<evidence type="ECO:0000313" key="2">
    <source>
        <dbReference type="Proteomes" id="UP001404104"/>
    </source>
</evidence>
<sequence>MRIDQLQPPLTAGAPLEIPPPLRDSVLRHQTHLLALIDSLRAAGLDELTVDASIRVLVESYAEDLASAIHAMMKDQLHA</sequence>
<proteinExistence type="predicted"/>
<organism evidence="1 2">
    <name type="scientific">Sphingomonas qilianensis</name>
    <dbReference type="NCBI Taxonomy" id="1736690"/>
    <lineage>
        <taxon>Bacteria</taxon>
        <taxon>Pseudomonadati</taxon>
        <taxon>Pseudomonadota</taxon>
        <taxon>Alphaproteobacteria</taxon>
        <taxon>Sphingomonadales</taxon>
        <taxon>Sphingomonadaceae</taxon>
        <taxon>Sphingomonas</taxon>
    </lineage>
</organism>